<accession>A0A8J7YP94</accession>
<feature type="transmembrane region" description="Helical" evidence="1">
    <location>
        <begin position="311"/>
        <end position="331"/>
    </location>
</feature>
<dbReference type="AlphaFoldDB" id="A0A8J7YP94"/>
<keyword evidence="1" id="KW-1133">Transmembrane helix</keyword>
<proteinExistence type="predicted"/>
<evidence type="ECO:0000313" key="4">
    <source>
        <dbReference type="Proteomes" id="UP000716004"/>
    </source>
</evidence>
<dbReference type="EMBL" id="JAGVSJ010000009">
    <property type="protein sequence ID" value="MBX8631826.1"/>
    <property type="molecule type" value="Genomic_DNA"/>
</dbReference>
<gene>
    <name evidence="2" type="ORF">J9259_04815</name>
    <name evidence="3" type="ORF">KIY12_01300</name>
</gene>
<evidence type="ECO:0000313" key="2">
    <source>
        <dbReference type="EMBL" id="MBX8631826.1"/>
    </source>
</evidence>
<evidence type="ECO:0000256" key="1">
    <source>
        <dbReference type="SAM" id="Phobius"/>
    </source>
</evidence>
<reference evidence="2" key="1">
    <citation type="submission" date="2021-04" db="EMBL/GenBank/DDBJ databases">
        <title>Genomic insights into ecological role and evolution of a novel Thermoplasmata order Candidatus Sysuiplasmatales.</title>
        <authorList>
            <person name="Yuan Y."/>
        </authorList>
    </citation>
    <scope>NUCLEOTIDE SEQUENCE</scope>
    <source>
        <strain evidence="3">TUT19-bin139</strain>
        <strain evidence="2">YP2-bin.285</strain>
    </source>
</reference>
<dbReference type="Proteomes" id="UP000716004">
    <property type="component" value="Unassembled WGS sequence"/>
</dbReference>
<comment type="caution">
    <text evidence="2">The sequence shown here is derived from an EMBL/GenBank/DDBJ whole genome shotgun (WGS) entry which is preliminary data.</text>
</comment>
<sequence>MMKIILFKICVVFLIAVLVLPALTSAVARADNGQQDREVSIQTSDNGYFQIVSKLPGQPGNQFDLQFAENTLLMTFSNGSDQQNASLEFAITLDKLIYTNGTGSNSTLISFEDAGFTLMSGTMLAPYVSTFSRSVFGVISEAKGTVFIMIIQVNGKPVQVMSPVVNKPVELYPNQVKISFIIQNAGMPQIQSGTYMNQQPPNMFTAGNISLLMTLSSPSGFPVLYQSASSVQLNFTEENSTGYFEWSRSAYVYSSLTQSVSERNVLFSLDKSRLTLVYPAAQRIVHDPVIGISPQSLIGGVVNAVKTAGNIIIYSIALTLAAVLVAGSVLYRRKH</sequence>
<dbReference type="EMBL" id="JAHEAC010000005">
    <property type="protein sequence ID" value="MBX8643356.1"/>
    <property type="molecule type" value="Genomic_DNA"/>
</dbReference>
<protein>
    <submittedName>
        <fullName evidence="2">Uncharacterized protein</fullName>
    </submittedName>
</protein>
<name>A0A8J7YP94_9ARCH</name>
<dbReference type="Proteomes" id="UP000750197">
    <property type="component" value="Unassembled WGS sequence"/>
</dbReference>
<keyword evidence="1" id="KW-0812">Transmembrane</keyword>
<evidence type="ECO:0000313" key="3">
    <source>
        <dbReference type="EMBL" id="MBX8643356.1"/>
    </source>
</evidence>
<organism evidence="2 4">
    <name type="scientific">Candidatus Sysuiplasma superficiale</name>
    <dbReference type="NCBI Taxonomy" id="2823368"/>
    <lineage>
        <taxon>Archaea</taxon>
        <taxon>Methanobacteriati</taxon>
        <taxon>Thermoplasmatota</taxon>
        <taxon>Thermoplasmata</taxon>
        <taxon>Candidatus Sysuiplasmatales</taxon>
        <taxon>Candidatus Sysuiplasmataceae</taxon>
        <taxon>Candidatus Sysuiplasma</taxon>
    </lineage>
</organism>
<keyword evidence="1" id="KW-0472">Membrane</keyword>